<dbReference type="KEGG" id="ccu:Ccur_12140"/>
<dbReference type="eggNOG" id="COG0112">
    <property type="taxonomic scope" value="Bacteria"/>
</dbReference>
<evidence type="ECO:0000256" key="11">
    <source>
        <dbReference type="PIRSR" id="PIRSR000412-50"/>
    </source>
</evidence>
<dbReference type="GO" id="GO:0042803">
    <property type="term" value="F:protein homodimerization activity"/>
    <property type="evidence" value="ECO:0007669"/>
    <property type="project" value="UniProtKB-ARBA"/>
</dbReference>
<dbReference type="STRING" id="469378.Ccur_12140"/>
<comment type="pathway">
    <text evidence="10">Amino-acid biosynthesis; glycine biosynthesis; glycine from L-serine: step 1/1.</text>
</comment>
<feature type="domain" description="Serine hydroxymethyltransferase-like" evidence="12">
    <location>
        <begin position="7"/>
        <end position="382"/>
    </location>
</feature>
<keyword evidence="13" id="KW-0489">Methyltransferase</keyword>
<evidence type="ECO:0000256" key="7">
    <source>
        <dbReference type="ARBA" id="ARBA00022679"/>
    </source>
</evidence>
<dbReference type="PROSITE" id="PS00096">
    <property type="entry name" value="SHMT"/>
    <property type="match status" value="1"/>
</dbReference>
<dbReference type="InterPro" id="IPR015421">
    <property type="entry name" value="PyrdxlP-dep_Trfase_major"/>
</dbReference>
<keyword evidence="8 10" id="KW-0663">Pyridoxal phosphate</keyword>
<dbReference type="Proteomes" id="UP000000954">
    <property type="component" value="Chromosome"/>
</dbReference>
<evidence type="ECO:0000256" key="3">
    <source>
        <dbReference type="ARBA" id="ARBA00006376"/>
    </source>
</evidence>
<keyword evidence="5 10" id="KW-0963">Cytoplasm</keyword>
<comment type="subcellular location">
    <subcellularLocation>
        <location evidence="2 10">Cytoplasm</location>
    </subcellularLocation>
</comment>
<dbReference type="SUPFAM" id="SSF53383">
    <property type="entry name" value="PLP-dependent transferases"/>
    <property type="match status" value="1"/>
</dbReference>
<dbReference type="Gene3D" id="3.40.640.10">
    <property type="entry name" value="Type I PLP-dependent aspartate aminotransferase-like (Major domain)"/>
    <property type="match status" value="1"/>
</dbReference>
<feature type="modified residue" description="N6-(pyridoxal phosphate)lysine" evidence="10 11">
    <location>
        <position position="227"/>
    </location>
</feature>
<dbReference type="GO" id="GO:0005829">
    <property type="term" value="C:cytosol"/>
    <property type="evidence" value="ECO:0007669"/>
    <property type="project" value="TreeGrafter"/>
</dbReference>
<keyword evidence="10" id="KW-0028">Amino-acid biosynthesis</keyword>
<dbReference type="GO" id="GO:0019264">
    <property type="term" value="P:glycine biosynthetic process from serine"/>
    <property type="evidence" value="ECO:0007669"/>
    <property type="project" value="UniProtKB-UniRule"/>
</dbReference>
<comment type="pathway">
    <text evidence="10">One-carbon metabolism; tetrahydrofolate interconversion.</text>
</comment>
<organism evidence="13 14">
    <name type="scientific">Cryptobacterium curtum (strain ATCC 700683 / DSM 15641 / CCUG 43107 / 12-3)</name>
    <dbReference type="NCBI Taxonomy" id="469378"/>
    <lineage>
        <taxon>Bacteria</taxon>
        <taxon>Bacillati</taxon>
        <taxon>Actinomycetota</taxon>
        <taxon>Coriobacteriia</taxon>
        <taxon>Eggerthellales</taxon>
        <taxon>Eggerthellaceae</taxon>
        <taxon>Cryptobacterium</taxon>
    </lineage>
</organism>
<evidence type="ECO:0000256" key="9">
    <source>
        <dbReference type="ARBA" id="ARBA00054606"/>
    </source>
</evidence>
<keyword evidence="6 10" id="KW-0554">One-carbon metabolism</keyword>
<dbReference type="InterPro" id="IPR001085">
    <property type="entry name" value="Ser_HO-MeTrfase"/>
</dbReference>
<dbReference type="GO" id="GO:0004372">
    <property type="term" value="F:glycine hydroxymethyltransferase activity"/>
    <property type="evidence" value="ECO:0007669"/>
    <property type="project" value="UniProtKB-UniRule"/>
</dbReference>
<comment type="catalytic activity">
    <reaction evidence="10">
        <text>(6R)-5,10-methylene-5,6,7,8-tetrahydrofolate + glycine + H2O = (6S)-5,6,7,8-tetrahydrofolate + L-serine</text>
        <dbReference type="Rhea" id="RHEA:15481"/>
        <dbReference type="ChEBI" id="CHEBI:15377"/>
        <dbReference type="ChEBI" id="CHEBI:15636"/>
        <dbReference type="ChEBI" id="CHEBI:33384"/>
        <dbReference type="ChEBI" id="CHEBI:57305"/>
        <dbReference type="ChEBI" id="CHEBI:57453"/>
        <dbReference type="EC" id="2.1.2.1"/>
    </reaction>
</comment>
<dbReference type="CDD" id="cd00378">
    <property type="entry name" value="SHMT"/>
    <property type="match status" value="1"/>
</dbReference>
<dbReference type="InterPro" id="IPR039429">
    <property type="entry name" value="SHMT-like_dom"/>
</dbReference>
<evidence type="ECO:0000256" key="6">
    <source>
        <dbReference type="ARBA" id="ARBA00022563"/>
    </source>
</evidence>
<dbReference type="EC" id="2.1.2.1" evidence="10"/>
<dbReference type="OrthoDB" id="9803846at2"/>
<dbReference type="NCBIfam" id="NF000586">
    <property type="entry name" value="PRK00011.1"/>
    <property type="match status" value="1"/>
</dbReference>
<name>C7MKV2_CRYCD</name>
<evidence type="ECO:0000313" key="14">
    <source>
        <dbReference type="Proteomes" id="UP000000954"/>
    </source>
</evidence>
<dbReference type="GO" id="GO:0035999">
    <property type="term" value="P:tetrahydrofolate interconversion"/>
    <property type="evidence" value="ECO:0007669"/>
    <property type="project" value="UniProtKB-UniRule"/>
</dbReference>
<dbReference type="GO" id="GO:0032259">
    <property type="term" value="P:methylation"/>
    <property type="evidence" value="ECO:0007669"/>
    <property type="project" value="UniProtKB-KW"/>
</dbReference>
<dbReference type="PIRSF" id="PIRSF000412">
    <property type="entry name" value="SHMT"/>
    <property type="match status" value="1"/>
</dbReference>
<gene>
    <name evidence="10" type="primary">glyA</name>
    <name evidence="13" type="ordered locus">Ccur_12140</name>
</gene>
<reference evidence="13 14" key="1">
    <citation type="journal article" date="2009" name="Stand. Genomic Sci.">
        <title>Complete genome sequence of Cryptobacterium curtum type strain (12-3).</title>
        <authorList>
            <person name="Mavrommatis K."/>
            <person name="Pukall R."/>
            <person name="Rohde C."/>
            <person name="Chen F."/>
            <person name="Sims D."/>
            <person name="Brettin T."/>
            <person name="Kuske C."/>
            <person name="Detter J.C."/>
            <person name="Han C."/>
            <person name="Lapidus A."/>
            <person name="Copeland A."/>
            <person name="Glavina Del Rio T."/>
            <person name="Nolan M."/>
            <person name="Lucas S."/>
            <person name="Tice H."/>
            <person name="Cheng J.F."/>
            <person name="Bruce D."/>
            <person name="Goodwin L."/>
            <person name="Pitluck S."/>
            <person name="Ovchinnikova G."/>
            <person name="Pati A."/>
            <person name="Ivanova N."/>
            <person name="Chen A."/>
            <person name="Palaniappan K."/>
            <person name="Chain P."/>
            <person name="D'haeseleer P."/>
            <person name="Goker M."/>
            <person name="Bristow J."/>
            <person name="Eisen J.A."/>
            <person name="Markowitz V."/>
            <person name="Hugenholtz P."/>
            <person name="Rohde M."/>
            <person name="Klenk H.P."/>
            <person name="Kyrpides N.C."/>
        </authorList>
    </citation>
    <scope>NUCLEOTIDE SEQUENCE [LARGE SCALE GENOMIC DNA]</scope>
    <source>
        <strain evidence="14">ATCC 700683 / DSM 15641 / 12-3</strain>
    </source>
</reference>
<feature type="binding site" evidence="10">
    <location>
        <begin position="123"/>
        <end position="125"/>
    </location>
    <ligand>
        <name>(6S)-5,6,7,8-tetrahydrofolate</name>
        <dbReference type="ChEBI" id="CHEBI:57453"/>
    </ligand>
</feature>
<evidence type="ECO:0000259" key="12">
    <source>
        <dbReference type="Pfam" id="PF00464"/>
    </source>
</evidence>
<dbReference type="EMBL" id="CP001682">
    <property type="protein sequence ID" value="ACU94899.1"/>
    <property type="molecule type" value="Genomic_DNA"/>
</dbReference>
<evidence type="ECO:0000256" key="10">
    <source>
        <dbReference type="HAMAP-Rule" id="MF_00051"/>
    </source>
</evidence>
<dbReference type="PANTHER" id="PTHR11680">
    <property type="entry name" value="SERINE HYDROXYMETHYLTRANSFERASE"/>
    <property type="match status" value="1"/>
</dbReference>
<dbReference type="GO" id="GO:0030170">
    <property type="term" value="F:pyridoxal phosphate binding"/>
    <property type="evidence" value="ECO:0007669"/>
    <property type="project" value="UniProtKB-UniRule"/>
</dbReference>
<dbReference type="FunFam" id="3.40.640.10:FF:000001">
    <property type="entry name" value="Serine hydroxymethyltransferase"/>
    <property type="match status" value="1"/>
</dbReference>
<protein>
    <recommendedName>
        <fullName evidence="10">Serine hydroxymethyltransferase</fullName>
        <shortName evidence="10">SHMT</shortName>
        <shortName evidence="10">Serine methylase</shortName>
        <ecNumber evidence="10">2.1.2.1</ecNumber>
    </recommendedName>
</protein>
<dbReference type="GO" id="GO:0008168">
    <property type="term" value="F:methyltransferase activity"/>
    <property type="evidence" value="ECO:0007669"/>
    <property type="project" value="UniProtKB-KW"/>
</dbReference>
<proteinExistence type="inferred from homology"/>
<evidence type="ECO:0000256" key="4">
    <source>
        <dbReference type="ARBA" id="ARBA00011738"/>
    </source>
</evidence>
<evidence type="ECO:0000313" key="13">
    <source>
        <dbReference type="EMBL" id="ACU94899.1"/>
    </source>
</evidence>
<dbReference type="PANTHER" id="PTHR11680:SF35">
    <property type="entry name" value="SERINE HYDROXYMETHYLTRANSFERASE 1"/>
    <property type="match status" value="1"/>
</dbReference>
<sequence length="417" mass="44463">MPLTYVAQTDPEIADAIDQELARQRGTIELIASENIVSPAVMQAMGTVLTNKYAEGYPGKRYYGGCEKVDIVENLAIERAKKLFNAGFANVQSHSGAQANYAAYAAIIKPGDTVLGMSLDNGGHLTHGSKANFSGKLYNVIPYGLDENERIDYDALERLAQEHRPKVVVAGASAYPRAIDFERMAAIAHEVGAYLMVDMAHIAGLVATGAHQNPVPFADIVTTTTHKTLRGPRGGMILTNNEELAKKINSAVFPGTQGGPLMHVIAGKAVAFHEALQPAFKEYIDKVVANCVALGRGMTEGGLRLVSGGTDNHLCLVDLTPADVTGKDAEGLLESVGLTVNKNSIPNEQRSPFVTSGIRVGTAAGTTRGLSDDEFFEVGSCIAEAVFNAGDDNRLAQVRARVSAIIDAHPLYPEFDR</sequence>
<dbReference type="InterPro" id="IPR015424">
    <property type="entry name" value="PyrdxlP-dep_Trfase"/>
</dbReference>
<comment type="cofactor">
    <cofactor evidence="1 10 11">
        <name>pyridoxal 5'-phosphate</name>
        <dbReference type="ChEBI" id="CHEBI:597326"/>
    </cofactor>
</comment>
<dbReference type="InterPro" id="IPR019798">
    <property type="entry name" value="Ser_HO-MeTrfase_PLP_BS"/>
</dbReference>
<evidence type="ECO:0000256" key="2">
    <source>
        <dbReference type="ARBA" id="ARBA00004496"/>
    </source>
</evidence>
<keyword evidence="14" id="KW-1185">Reference proteome</keyword>
<feature type="binding site" evidence="10">
    <location>
        <begin position="351"/>
        <end position="353"/>
    </location>
    <ligand>
        <name>(6S)-5,6,7,8-tetrahydrofolate</name>
        <dbReference type="ChEBI" id="CHEBI:57453"/>
    </ligand>
</feature>
<dbReference type="Pfam" id="PF00464">
    <property type="entry name" value="SHMT"/>
    <property type="match status" value="1"/>
</dbReference>
<comment type="function">
    <text evidence="9">Catalyzes the reversible interconversion of serine and glycine with tetrahydrofolate (THF) serving as the one-carbon carrier. This reaction serves as the major source of one-carbon groups required for the biosynthesis of purines, thymidylate, methionine, and other important biomolecules. Also exhibits THF-independent aldolase activity toward beta-hydroxyamino acids, producing glycine and aldehydes, via a retro-aldol mechanism. Thus, is able to catalyze the cleavage of L-allo-threonine.</text>
</comment>
<dbReference type="UniPathway" id="UPA00193"/>
<evidence type="ECO:0000256" key="5">
    <source>
        <dbReference type="ARBA" id="ARBA00022490"/>
    </source>
</evidence>
<dbReference type="RefSeq" id="WP_015778762.1">
    <property type="nucleotide sequence ID" value="NC_013170.1"/>
</dbReference>
<dbReference type="AlphaFoldDB" id="C7MKV2"/>
<feature type="site" description="Plays an important role in substrate specificity" evidence="10">
    <location>
        <position position="226"/>
    </location>
</feature>
<accession>C7MKV2</accession>
<dbReference type="Gene3D" id="3.90.1150.10">
    <property type="entry name" value="Aspartate Aminotransferase, domain 1"/>
    <property type="match status" value="1"/>
</dbReference>
<dbReference type="HAMAP" id="MF_00051">
    <property type="entry name" value="SHMT"/>
    <property type="match status" value="1"/>
</dbReference>
<comment type="similarity">
    <text evidence="3 10">Belongs to the SHMT family.</text>
</comment>
<dbReference type="UniPathway" id="UPA00288">
    <property type="reaction ID" value="UER01023"/>
</dbReference>
<dbReference type="HOGENOM" id="CLU_022477_2_1_11"/>
<evidence type="ECO:0000256" key="8">
    <source>
        <dbReference type="ARBA" id="ARBA00022898"/>
    </source>
</evidence>
<dbReference type="InterPro" id="IPR049943">
    <property type="entry name" value="Ser_HO-MeTrfase-like"/>
</dbReference>
<feature type="binding site" evidence="10">
    <location>
        <position position="119"/>
    </location>
    <ligand>
        <name>(6S)-5,6,7,8-tetrahydrofolate</name>
        <dbReference type="ChEBI" id="CHEBI:57453"/>
    </ligand>
</feature>
<keyword evidence="7 10" id="KW-0808">Transferase</keyword>
<feature type="binding site" evidence="10">
    <location>
        <position position="242"/>
    </location>
    <ligand>
        <name>(6S)-5,6,7,8-tetrahydrofolate</name>
        <dbReference type="ChEBI" id="CHEBI:57453"/>
    </ligand>
</feature>
<comment type="subunit">
    <text evidence="4 10">Homodimer.</text>
</comment>
<evidence type="ECO:0000256" key="1">
    <source>
        <dbReference type="ARBA" id="ARBA00001933"/>
    </source>
</evidence>
<dbReference type="InterPro" id="IPR015422">
    <property type="entry name" value="PyrdxlP-dep_Trfase_small"/>
</dbReference>